<evidence type="ECO:0000256" key="3">
    <source>
        <dbReference type="ARBA" id="ARBA00022801"/>
    </source>
</evidence>
<comment type="caution">
    <text evidence="6">The sequence shown here is derived from an EMBL/GenBank/DDBJ whole genome shotgun (WGS) entry which is preliminary data.</text>
</comment>
<sequence length="316" mass="36813">MCRLFNQVTEPTNGNLNRDNAPHETPISRVPDAGTLSVALVQHEEYEFDGQNTKPLQIVMPTTPSCMTSSPPNQKISPGMTRMENKSTQYTPIKVHPLLKGRKLDEDDERLRRWVANGLMEKRQVVASYEGRQHLVLVREDICTLLRHWVNSNWMCSTFNDSKSLQFRDDFYCIPPGILETVLQKRNLDSFREVPTVSYVGMGPHFGDDSRYFDKIAAFMRKWWFVPVCIDRHWWMYAFEIAQKRLWVLDSMYSGEHNDDRSKIHAYGGKIIEDIAKVSMPAYEPTENGLPRFYPSVLKQHNSYDCSVYVIKFMQF</sequence>
<dbReference type="Pfam" id="PF02902">
    <property type="entry name" value="Peptidase_C48"/>
    <property type="match status" value="1"/>
</dbReference>
<feature type="compositionally biased region" description="Polar residues" evidence="4">
    <location>
        <begin position="1"/>
        <end position="18"/>
    </location>
</feature>
<evidence type="ECO:0000256" key="4">
    <source>
        <dbReference type="SAM" id="MobiDB-lite"/>
    </source>
</evidence>
<comment type="similarity">
    <text evidence="1">Belongs to the peptidase C48 family.</text>
</comment>
<dbReference type="GO" id="GO:0006508">
    <property type="term" value="P:proteolysis"/>
    <property type="evidence" value="ECO:0007669"/>
    <property type="project" value="UniProtKB-KW"/>
</dbReference>
<organism evidence="6 7">
    <name type="scientific">Arachis hypogaea</name>
    <name type="common">Peanut</name>
    <dbReference type="NCBI Taxonomy" id="3818"/>
    <lineage>
        <taxon>Eukaryota</taxon>
        <taxon>Viridiplantae</taxon>
        <taxon>Streptophyta</taxon>
        <taxon>Embryophyta</taxon>
        <taxon>Tracheophyta</taxon>
        <taxon>Spermatophyta</taxon>
        <taxon>Magnoliopsida</taxon>
        <taxon>eudicotyledons</taxon>
        <taxon>Gunneridae</taxon>
        <taxon>Pentapetalae</taxon>
        <taxon>rosids</taxon>
        <taxon>fabids</taxon>
        <taxon>Fabales</taxon>
        <taxon>Fabaceae</taxon>
        <taxon>Papilionoideae</taxon>
        <taxon>50 kb inversion clade</taxon>
        <taxon>dalbergioids sensu lato</taxon>
        <taxon>Dalbergieae</taxon>
        <taxon>Pterocarpus clade</taxon>
        <taxon>Arachis</taxon>
    </lineage>
</organism>
<evidence type="ECO:0000259" key="5">
    <source>
        <dbReference type="PROSITE" id="PS50600"/>
    </source>
</evidence>
<dbReference type="PROSITE" id="PS50600">
    <property type="entry name" value="ULP_PROTEASE"/>
    <property type="match status" value="1"/>
</dbReference>
<evidence type="ECO:0000313" key="7">
    <source>
        <dbReference type="Proteomes" id="UP000289738"/>
    </source>
</evidence>
<name>A0A444ZWI9_ARAHY</name>
<dbReference type="Proteomes" id="UP000289738">
    <property type="component" value="Chromosome B03"/>
</dbReference>
<reference evidence="6 7" key="1">
    <citation type="submission" date="2019-01" db="EMBL/GenBank/DDBJ databases">
        <title>Sequencing of cultivated peanut Arachis hypogaea provides insights into genome evolution and oil improvement.</title>
        <authorList>
            <person name="Chen X."/>
        </authorList>
    </citation>
    <scope>NUCLEOTIDE SEQUENCE [LARGE SCALE GENOMIC DNA]</scope>
    <source>
        <strain evidence="7">cv. Fuhuasheng</strain>
        <tissue evidence="6">Leaves</tissue>
    </source>
</reference>
<evidence type="ECO:0000313" key="6">
    <source>
        <dbReference type="EMBL" id="RYR18526.1"/>
    </source>
</evidence>
<keyword evidence="3" id="KW-0378">Hydrolase</keyword>
<dbReference type="InterPro" id="IPR003653">
    <property type="entry name" value="Peptidase_C48_C"/>
</dbReference>
<keyword evidence="2" id="KW-0645">Protease</keyword>
<evidence type="ECO:0000256" key="1">
    <source>
        <dbReference type="ARBA" id="ARBA00005234"/>
    </source>
</evidence>
<dbReference type="AlphaFoldDB" id="A0A444ZWI9"/>
<gene>
    <name evidence="6" type="ORF">Ahy_B03g063155</name>
</gene>
<dbReference type="SUPFAM" id="SSF54001">
    <property type="entry name" value="Cysteine proteinases"/>
    <property type="match status" value="1"/>
</dbReference>
<dbReference type="GO" id="GO:0008234">
    <property type="term" value="F:cysteine-type peptidase activity"/>
    <property type="evidence" value="ECO:0007669"/>
    <property type="project" value="InterPro"/>
</dbReference>
<accession>A0A444ZWI9</accession>
<feature type="region of interest" description="Disordered" evidence="4">
    <location>
        <begin position="1"/>
        <end position="30"/>
    </location>
</feature>
<dbReference type="Gene3D" id="3.40.395.10">
    <property type="entry name" value="Adenoviral Proteinase, Chain A"/>
    <property type="match status" value="1"/>
</dbReference>
<evidence type="ECO:0000256" key="2">
    <source>
        <dbReference type="ARBA" id="ARBA00022670"/>
    </source>
</evidence>
<dbReference type="InterPro" id="IPR038765">
    <property type="entry name" value="Papain-like_cys_pep_sf"/>
</dbReference>
<keyword evidence="7" id="KW-1185">Reference proteome</keyword>
<proteinExistence type="inferred from homology"/>
<dbReference type="EMBL" id="SDMP01000013">
    <property type="protein sequence ID" value="RYR18526.1"/>
    <property type="molecule type" value="Genomic_DNA"/>
</dbReference>
<feature type="domain" description="Ubiquitin-like protease family profile" evidence="5">
    <location>
        <begin position="135"/>
        <end position="316"/>
    </location>
</feature>
<protein>
    <recommendedName>
        <fullName evidence="5">Ubiquitin-like protease family profile domain-containing protein</fullName>
    </recommendedName>
</protein>